<comment type="caution">
    <text evidence="2">The sequence shown here is derived from an EMBL/GenBank/DDBJ whole genome shotgun (WGS) entry which is preliminary data.</text>
</comment>
<dbReference type="AlphaFoldDB" id="A0A1J9QV87"/>
<evidence type="ECO:0000313" key="2">
    <source>
        <dbReference type="EMBL" id="OJD20127.1"/>
    </source>
</evidence>
<keyword evidence="3" id="KW-1185">Reference proteome</keyword>
<organism evidence="2 3">
    <name type="scientific">Blastomyces percursus</name>
    <dbReference type="NCBI Taxonomy" id="1658174"/>
    <lineage>
        <taxon>Eukaryota</taxon>
        <taxon>Fungi</taxon>
        <taxon>Dikarya</taxon>
        <taxon>Ascomycota</taxon>
        <taxon>Pezizomycotina</taxon>
        <taxon>Eurotiomycetes</taxon>
        <taxon>Eurotiomycetidae</taxon>
        <taxon>Onygenales</taxon>
        <taxon>Ajellomycetaceae</taxon>
        <taxon>Blastomyces</taxon>
    </lineage>
</organism>
<proteinExistence type="predicted"/>
<accession>A0A1J9QV87</accession>
<protein>
    <submittedName>
        <fullName evidence="2">Uncharacterized protein</fullName>
    </submittedName>
</protein>
<gene>
    <name evidence="2" type="ORF">ACJ73_08541</name>
</gene>
<reference evidence="2 3" key="1">
    <citation type="submission" date="2015-08" db="EMBL/GenBank/DDBJ databases">
        <title>Emmonsia species relationships and genome sequence.</title>
        <authorList>
            <person name="Cuomo C.A."/>
            <person name="Schwartz I.S."/>
            <person name="Kenyon C."/>
            <person name="De Hoog G.S."/>
            <person name="Govender N.P."/>
            <person name="Botha A."/>
            <person name="Moreno L."/>
            <person name="De Vries M."/>
            <person name="Munoz J.F."/>
            <person name="Stielow J.B."/>
        </authorList>
    </citation>
    <scope>NUCLEOTIDE SEQUENCE [LARGE SCALE GENOMIC DNA]</scope>
    <source>
        <strain evidence="2 3">EI222</strain>
    </source>
</reference>
<dbReference type="EMBL" id="LGTZ01002046">
    <property type="protein sequence ID" value="OJD20127.1"/>
    <property type="molecule type" value="Genomic_DNA"/>
</dbReference>
<evidence type="ECO:0000313" key="3">
    <source>
        <dbReference type="Proteomes" id="UP000242791"/>
    </source>
</evidence>
<evidence type="ECO:0000256" key="1">
    <source>
        <dbReference type="SAM" id="MobiDB-lite"/>
    </source>
</evidence>
<dbReference type="VEuPathDB" id="FungiDB:ACJ73_08541"/>
<dbReference type="Proteomes" id="UP000242791">
    <property type="component" value="Unassembled WGS sequence"/>
</dbReference>
<name>A0A1J9QV87_9EURO</name>
<sequence length="66" mass="7032">MASSPPKDPSLKEYSRACGSILRDSVVEAGVPAYASDPSDSAELNHRHNNTPSVMDPSVENWASMA</sequence>
<feature type="region of interest" description="Disordered" evidence="1">
    <location>
        <begin position="36"/>
        <end position="66"/>
    </location>
</feature>